<dbReference type="CDD" id="cd03449">
    <property type="entry name" value="R_hydratase"/>
    <property type="match status" value="1"/>
</dbReference>
<sequence>MSNSSYPVPFDTWAETSSRVLNTFLEANRAANKAAFSAFGSKAIQPTAQNGSSEPAVALKSEEQRLEAGADLGGWETERLIEGELSVGDSVNFTKTISKDDIKRFAAASGDTNPIHLDDEFASDTRFNGRIAHGILVSGLISAALARLPGSVVYLSQDLEFRAPVRIGDEVTATVEIVEDLGGDQYRIQTTVVKGEDAVIEGEAVVLIDEPPADD</sequence>
<dbReference type="SUPFAM" id="SSF54637">
    <property type="entry name" value="Thioesterase/thiol ester dehydrase-isomerase"/>
    <property type="match status" value="1"/>
</dbReference>
<protein>
    <submittedName>
        <fullName evidence="2">(R)-specific enoyl-CoA hydratase</fullName>
        <ecNumber evidence="2">4.2.1.119</ecNumber>
    </submittedName>
</protein>
<evidence type="ECO:0000313" key="3">
    <source>
        <dbReference type="Proteomes" id="UP000011867"/>
    </source>
</evidence>
<organism evidence="2 3">
    <name type="scientific">Natronomonas moolapensis (strain DSM 18674 / CECT 7526 / JCM 14361 / 8.8.11)</name>
    <dbReference type="NCBI Taxonomy" id="268739"/>
    <lineage>
        <taxon>Archaea</taxon>
        <taxon>Methanobacteriati</taxon>
        <taxon>Methanobacteriota</taxon>
        <taxon>Stenosarchaea group</taxon>
        <taxon>Halobacteria</taxon>
        <taxon>Halobacteriales</taxon>
        <taxon>Natronomonadaceae</taxon>
        <taxon>Natronomonas</taxon>
    </lineage>
</organism>
<name>M1XU40_NATM8</name>
<dbReference type="GO" id="GO:0006633">
    <property type="term" value="P:fatty acid biosynthetic process"/>
    <property type="evidence" value="ECO:0007669"/>
    <property type="project" value="TreeGrafter"/>
</dbReference>
<dbReference type="OrthoDB" id="51509at2157"/>
<dbReference type="InterPro" id="IPR050965">
    <property type="entry name" value="UPF0336/Enoyl-CoA_hydratase"/>
</dbReference>
<dbReference type="PANTHER" id="PTHR43437">
    <property type="entry name" value="HYDROXYACYL-THIOESTER DEHYDRATASE TYPE 2, MITOCHONDRIAL-RELATED"/>
    <property type="match status" value="1"/>
</dbReference>
<proteinExistence type="predicted"/>
<dbReference type="STRING" id="268739.Nmlp_3929"/>
<dbReference type="InterPro" id="IPR029069">
    <property type="entry name" value="HotDog_dom_sf"/>
</dbReference>
<keyword evidence="2" id="KW-0456">Lyase</keyword>
<evidence type="ECO:0000259" key="1">
    <source>
        <dbReference type="Pfam" id="PF01575"/>
    </source>
</evidence>
<dbReference type="RefSeq" id="WP_015410766.1">
    <property type="nucleotide sequence ID" value="NC_020388.1"/>
</dbReference>
<gene>
    <name evidence="2" type="primary">phaJ</name>
    <name evidence="2" type="synonym">maoC2</name>
    <name evidence="2" type="ordered locus">Nmlp_3929</name>
</gene>
<keyword evidence="3" id="KW-1185">Reference proteome</keyword>
<feature type="domain" description="MaoC-like" evidence="1">
    <location>
        <begin position="88"/>
        <end position="187"/>
    </location>
</feature>
<reference evidence="2 3" key="1">
    <citation type="journal article" date="2013" name="Genome Announc.">
        <title>Genome of the haloarchaeon Natronomonas moolapensis, a neutrophilic member of a previously haloalkaliphilic genus.</title>
        <authorList>
            <person name="Dyall-Smith M.L."/>
            <person name="Pfeiffer F."/>
            <person name="Oberwinkler T."/>
            <person name="Klee K."/>
            <person name="Rampp M."/>
            <person name="Palm P."/>
            <person name="Gross K."/>
            <person name="Schuster S.C."/>
            <person name="Oesterhelt D."/>
        </authorList>
    </citation>
    <scope>NUCLEOTIDE SEQUENCE [LARGE SCALE GENOMIC DNA]</scope>
    <source>
        <strain evidence="3">DSM 18674 / JCM 14361 / 8.8.11</strain>
    </source>
</reference>
<dbReference type="PANTHER" id="PTHR43437:SF3">
    <property type="entry name" value="HYDROXYACYL-THIOESTER DEHYDRATASE TYPE 2, MITOCHONDRIAL"/>
    <property type="match status" value="1"/>
</dbReference>
<dbReference type="KEGG" id="nmo:Nmlp_3929"/>
<dbReference type="EC" id="4.2.1.119" evidence="2"/>
<accession>M1XU40</accession>
<dbReference type="AlphaFoldDB" id="M1XU40"/>
<dbReference type="InterPro" id="IPR002539">
    <property type="entry name" value="MaoC-like_dom"/>
</dbReference>
<dbReference type="GO" id="GO:0019171">
    <property type="term" value="F:(3R)-hydroxyacyl-[acyl-carrier-protein] dehydratase activity"/>
    <property type="evidence" value="ECO:0007669"/>
    <property type="project" value="TreeGrafter"/>
</dbReference>
<dbReference type="eggNOG" id="arCOG00778">
    <property type="taxonomic scope" value="Archaea"/>
</dbReference>
<dbReference type="Pfam" id="PF01575">
    <property type="entry name" value="MaoC_dehydratas"/>
    <property type="match status" value="1"/>
</dbReference>
<dbReference type="Gene3D" id="3.10.129.10">
    <property type="entry name" value="Hotdog Thioesterase"/>
    <property type="match status" value="1"/>
</dbReference>
<evidence type="ECO:0000313" key="2">
    <source>
        <dbReference type="EMBL" id="CCQ38040.1"/>
    </source>
</evidence>
<dbReference type="Proteomes" id="UP000011867">
    <property type="component" value="Chromosome"/>
</dbReference>
<dbReference type="EMBL" id="HF582854">
    <property type="protein sequence ID" value="CCQ38040.1"/>
    <property type="molecule type" value="Genomic_DNA"/>
</dbReference>
<dbReference type="GeneID" id="14652153"/>
<dbReference type="GO" id="GO:0018812">
    <property type="term" value="F:3-hydroxyacyl-CoA dehydratase activity"/>
    <property type="evidence" value="ECO:0007669"/>
    <property type="project" value="UniProtKB-EC"/>
</dbReference>
<dbReference type="HOGENOM" id="CLU_094876_3_0_2"/>